<dbReference type="Proteomes" id="UP001634007">
    <property type="component" value="Unassembled WGS sequence"/>
</dbReference>
<dbReference type="GO" id="GO:0016020">
    <property type="term" value="C:membrane"/>
    <property type="evidence" value="ECO:0007669"/>
    <property type="project" value="UniProtKB-SubCell"/>
</dbReference>
<gene>
    <name evidence="14" type="ORF">ACJRO7_005404</name>
</gene>
<keyword evidence="5" id="KW-0812">Transmembrane</keyword>
<dbReference type="SMART" id="SM00184">
    <property type="entry name" value="RING"/>
    <property type="match status" value="1"/>
</dbReference>
<name>A0ABD3J6U6_EUCGL</name>
<dbReference type="Gene3D" id="3.30.40.10">
    <property type="entry name" value="Zinc/RING finger domain, C3HC4 (zinc finger)"/>
    <property type="match status" value="1"/>
</dbReference>
<keyword evidence="15" id="KW-1185">Reference proteome</keyword>
<dbReference type="EMBL" id="JBJKBG010000010">
    <property type="protein sequence ID" value="KAL3720581.1"/>
    <property type="molecule type" value="Genomic_DNA"/>
</dbReference>
<keyword evidence="11" id="KW-0472">Membrane</keyword>
<dbReference type="InterPro" id="IPR001841">
    <property type="entry name" value="Znf_RING"/>
</dbReference>
<evidence type="ECO:0000256" key="9">
    <source>
        <dbReference type="ARBA" id="ARBA00022833"/>
    </source>
</evidence>
<reference evidence="14 15" key="1">
    <citation type="submission" date="2024-11" db="EMBL/GenBank/DDBJ databases">
        <title>Chromosome-level genome assembly of Eucalyptus globulus Labill. provides insights into its genome evolution.</title>
        <authorList>
            <person name="Li X."/>
        </authorList>
    </citation>
    <scope>NUCLEOTIDE SEQUENCE [LARGE SCALE GENOMIC DNA]</scope>
    <source>
        <strain evidence="14">CL2024</strain>
        <tissue evidence="14">Fresh tender leaves</tissue>
    </source>
</reference>
<comment type="catalytic activity">
    <reaction evidence="1">
        <text>S-ubiquitinyl-[E2 ubiquitin-conjugating enzyme]-L-cysteine + [acceptor protein]-L-lysine = [E2 ubiquitin-conjugating enzyme]-L-cysteine + N(6)-ubiquitinyl-[acceptor protein]-L-lysine.</text>
        <dbReference type="EC" id="2.3.2.27"/>
    </reaction>
</comment>
<dbReference type="PROSITE" id="PS50089">
    <property type="entry name" value="ZF_RING_2"/>
    <property type="match status" value="1"/>
</dbReference>
<evidence type="ECO:0000256" key="8">
    <source>
        <dbReference type="ARBA" id="ARBA00022786"/>
    </source>
</evidence>
<evidence type="ECO:0000256" key="1">
    <source>
        <dbReference type="ARBA" id="ARBA00000900"/>
    </source>
</evidence>
<sequence>MVLHRLFSLICHYYGTPGRPARIKELVLPPYGVAVTLDITAGPSASPVGSSSSREPFGGEVCCVCLSGLKEDAGGDVRVLPCMHEFHKACVDRWFDACRRTCPICRFSMDGAGGDEGRRREEELTEEMVIWFSSFHAAGF</sequence>
<proteinExistence type="predicted"/>
<evidence type="ECO:0000313" key="15">
    <source>
        <dbReference type="Proteomes" id="UP001634007"/>
    </source>
</evidence>
<dbReference type="GO" id="GO:0061630">
    <property type="term" value="F:ubiquitin protein ligase activity"/>
    <property type="evidence" value="ECO:0007669"/>
    <property type="project" value="UniProtKB-EC"/>
</dbReference>
<evidence type="ECO:0000256" key="11">
    <source>
        <dbReference type="ARBA" id="ARBA00023136"/>
    </source>
</evidence>
<evidence type="ECO:0000259" key="13">
    <source>
        <dbReference type="PROSITE" id="PS50089"/>
    </source>
</evidence>
<accession>A0ABD3J6U6</accession>
<dbReference type="SMART" id="SM00744">
    <property type="entry name" value="RINGv"/>
    <property type="match status" value="1"/>
</dbReference>
<evidence type="ECO:0000256" key="3">
    <source>
        <dbReference type="ARBA" id="ARBA00012483"/>
    </source>
</evidence>
<evidence type="ECO:0000256" key="10">
    <source>
        <dbReference type="ARBA" id="ARBA00022989"/>
    </source>
</evidence>
<keyword evidence="9" id="KW-0862">Zinc</keyword>
<dbReference type="Pfam" id="PF13639">
    <property type="entry name" value="zf-RING_2"/>
    <property type="match status" value="1"/>
</dbReference>
<keyword evidence="7 12" id="KW-0863">Zinc-finger</keyword>
<organism evidence="14 15">
    <name type="scientific">Eucalyptus globulus</name>
    <name type="common">Tasmanian blue gum</name>
    <dbReference type="NCBI Taxonomy" id="34317"/>
    <lineage>
        <taxon>Eukaryota</taxon>
        <taxon>Viridiplantae</taxon>
        <taxon>Streptophyta</taxon>
        <taxon>Embryophyta</taxon>
        <taxon>Tracheophyta</taxon>
        <taxon>Spermatophyta</taxon>
        <taxon>Magnoliopsida</taxon>
        <taxon>eudicotyledons</taxon>
        <taxon>Gunneridae</taxon>
        <taxon>Pentapetalae</taxon>
        <taxon>rosids</taxon>
        <taxon>malvids</taxon>
        <taxon>Myrtales</taxon>
        <taxon>Myrtaceae</taxon>
        <taxon>Myrtoideae</taxon>
        <taxon>Eucalypteae</taxon>
        <taxon>Eucalyptus</taxon>
    </lineage>
</organism>
<evidence type="ECO:0000256" key="7">
    <source>
        <dbReference type="ARBA" id="ARBA00022771"/>
    </source>
</evidence>
<evidence type="ECO:0000313" key="14">
    <source>
        <dbReference type="EMBL" id="KAL3720581.1"/>
    </source>
</evidence>
<comment type="caution">
    <text evidence="14">The sequence shown here is derived from an EMBL/GenBank/DDBJ whole genome shotgun (WGS) entry which is preliminary data.</text>
</comment>
<dbReference type="AlphaFoldDB" id="A0ABD3J6U6"/>
<keyword evidence="8" id="KW-0833">Ubl conjugation pathway</keyword>
<keyword evidence="6" id="KW-0479">Metal-binding</keyword>
<evidence type="ECO:0000256" key="12">
    <source>
        <dbReference type="PROSITE-ProRule" id="PRU00175"/>
    </source>
</evidence>
<evidence type="ECO:0000256" key="4">
    <source>
        <dbReference type="ARBA" id="ARBA00022679"/>
    </source>
</evidence>
<dbReference type="PANTHER" id="PTHR45977">
    <property type="entry name" value="TARGET OF ERK KINASE MPK-1"/>
    <property type="match status" value="1"/>
</dbReference>
<dbReference type="InterPro" id="IPR013083">
    <property type="entry name" value="Znf_RING/FYVE/PHD"/>
</dbReference>
<keyword evidence="10" id="KW-1133">Transmembrane helix</keyword>
<feature type="domain" description="RING-type" evidence="13">
    <location>
        <begin position="62"/>
        <end position="106"/>
    </location>
</feature>
<keyword evidence="4" id="KW-0808">Transferase</keyword>
<dbReference type="InterPro" id="IPR011016">
    <property type="entry name" value="Znf_RING-CH"/>
</dbReference>
<dbReference type="GO" id="GO:0008270">
    <property type="term" value="F:zinc ion binding"/>
    <property type="evidence" value="ECO:0007669"/>
    <property type="project" value="UniProtKB-KW"/>
</dbReference>
<dbReference type="PANTHER" id="PTHR45977:SF13">
    <property type="entry name" value="GB|AAF27103.1"/>
    <property type="match status" value="1"/>
</dbReference>
<evidence type="ECO:0000256" key="2">
    <source>
        <dbReference type="ARBA" id="ARBA00004141"/>
    </source>
</evidence>
<comment type="subcellular location">
    <subcellularLocation>
        <location evidence="2">Membrane</location>
        <topology evidence="2">Multi-pass membrane protein</topology>
    </subcellularLocation>
</comment>
<evidence type="ECO:0000256" key="6">
    <source>
        <dbReference type="ARBA" id="ARBA00022723"/>
    </source>
</evidence>
<dbReference type="EC" id="2.3.2.27" evidence="3"/>
<dbReference type="SUPFAM" id="SSF57850">
    <property type="entry name" value="RING/U-box"/>
    <property type="match status" value="1"/>
</dbReference>
<protein>
    <recommendedName>
        <fullName evidence="3">RING-type E3 ubiquitin transferase</fullName>
        <ecNumber evidence="3">2.3.2.27</ecNumber>
    </recommendedName>
</protein>
<evidence type="ECO:0000256" key="5">
    <source>
        <dbReference type="ARBA" id="ARBA00022692"/>
    </source>
</evidence>